<feature type="non-terminal residue" evidence="4">
    <location>
        <position position="1"/>
    </location>
</feature>
<accession>A0A5N5SWE1</accession>
<dbReference type="GO" id="GO:0005783">
    <property type="term" value="C:endoplasmic reticulum"/>
    <property type="evidence" value="ECO:0007669"/>
    <property type="project" value="TreeGrafter"/>
</dbReference>
<dbReference type="PANTHER" id="PTHR31019">
    <property type="entry name" value="SMALL INTEGRAL MEMBRANE PROTEIN 14"/>
    <property type="match status" value="1"/>
</dbReference>
<dbReference type="Pfam" id="PF11027">
    <property type="entry name" value="DUF2615"/>
    <property type="match status" value="1"/>
</dbReference>
<dbReference type="Proteomes" id="UP000326759">
    <property type="component" value="Unassembled WGS sequence"/>
</dbReference>
<evidence type="ECO:0000256" key="2">
    <source>
        <dbReference type="SAM" id="MobiDB-lite"/>
    </source>
</evidence>
<proteinExistence type="predicted"/>
<gene>
    <name evidence="4" type="primary">SMIM14</name>
    <name evidence="4" type="ORF">Anas_09674</name>
</gene>
<keyword evidence="3" id="KW-0812">Transmembrane</keyword>
<keyword evidence="3" id="KW-0472">Membrane</keyword>
<evidence type="ECO:0000256" key="3">
    <source>
        <dbReference type="SAM" id="Phobius"/>
    </source>
</evidence>
<organism evidence="4 5">
    <name type="scientific">Armadillidium nasatum</name>
    <dbReference type="NCBI Taxonomy" id="96803"/>
    <lineage>
        <taxon>Eukaryota</taxon>
        <taxon>Metazoa</taxon>
        <taxon>Ecdysozoa</taxon>
        <taxon>Arthropoda</taxon>
        <taxon>Crustacea</taxon>
        <taxon>Multicrustacea</taxon>
        <taxon>Malacostraca</taxon>
        <taxon>Eumalacostraca</taxon>
        <taxon>Peracarida</taxon>
        <taxon>Isopoda</taxon>
        <taxon>Oniscidea</taxon>
        <taxon>Crinocheta</taxon>
        <taxon>Armadillidiidae</taxon>
        <taxon>Armadillidium</taxon>
    </lineage>
</organism>
<dbReference type="AlphaFoldDB" id="A0A5N5SWE1"/>
<keyword evidence="5" id="KW-1185">Reference proteome</keyword>
<keyword evidence="3" id="KW-1133">Transmembrane helix</keyword>
<feature type="compositionally biased region" description="Pro residues" evidence="2">
    <location>
        <begin position="107"/>
        <end position="117"/>
    </location>
</feature>
<dbReference type="EMBL" id="SEYY01019192">
    <property type="protein sequence ID" value="KAB7498533.1"/>
    <property type="molecule type" value="Genomic_DNA"/>
</dbReference>
<protein>
    <recommendedName>
        <fullName evidence="1">Small integral membrane protein 14</fullName>
    </recommendedName>
</protein>
<dbReference type="InterPro" id="IPR020309">
    <property type="entry name" value="Smim-14"/>
</dbReference>
<evidence type="ECO:0000256" key="1">
    <source>
        <dbReference type="ARBA" id="ARBA00017902"/>
    </source>
</evidence>
<feature type="transmembrane region" description="Helical" evidence="3">
    <location>
        <begin position="68"/>
        <end position="85"/>
    </location>
</feature>
<dbReference type="OrthoDB" id="10054061at2759"/>
<reference evidence="4 5" key="1">
    <citation type="journal article" date="2019" name="PLoS Biol.">
        <title>Sex chromosomes control vertical transmission of feminizing Wolbachia symbionts in an isopod.</title>
        <authorList>
            <person name="Becking T."/>
            <person name="Chebbi M.A."/>
            <person name="Giraud I."/>
            <person name="Moumen B."/>
            <person name="Laverre T."/>
            <person name="Caubet Y."/>
            <person name="Peccoud J."/>
            <person name="Gilbert C."/>
            <person name="Cordaux R."/>
        </authorList>
    </citation>
    <scope>NUCLEOTIDE SEQUENCE [LARGE SCALE GENOMIC DNA]</scope>
    <source>
        <strain evidence="4">ANa2</strain>
        <tissue evidence="4">Whole body excluding digestive tract and cuticle</tissue>
    </source>
</reference>
<sequence length="117" mass="13054">IYFFRLFIYQISMADSGFDPCECVWSHEMAMRRLLSILRQSQSHCTDNECFNELPGPNVSQGTLGNDTMMFALLWVALALGLFFLRPSSLRGVTDGKPSNNSQGRDNPPPPPPPTST</sequence>
<evidence type="ECO:0000313" key="4">
    <source>
        <dbReference type="EMBL" id="KAB7498533.1"/>
    </source>
</evidence>
<comment type="caution">
    <text evidence="4">The sequence shown here is derived from an EMBL/GenBank/DDBJ whole genome shotgun (WGS) entry which is preliminary data.</text>
</comment>
<feature type="region of interest" description="Disordered" evidence="2">
    <location>
        <begin position="94"/>
        <end position="117"/>
    </location>
</feature>
<name>A0A5N5SWE1_9CRUS</name>
<dbReference type="PANTHER" id="PTHR31019:SF1">
    <property type="entry name" value="SMALL INTEGRAL MEMBRANE PROTEIN 14"/>
    <property type="match status" value="1"/>
</dbReference>
<evidence type="ECO:0000313" key="5">
    <source>
        <dbReference type="Proteomes" id="UP000326759"/>
    </source>
</evidence>